<dbReference type="SUPFAM" id="SSF55874">
    <property type="entry name" value="ATPase domain of HSP90 chaperone/DNA topoisomerase II/histidine kinase"/>
    <property type="match status" value="1"/>
</dbReference>
<dbReference type="InterPro" id="IPR036890">
    <property type="entry name" value="HATPase_C_sf"/>
</dbReference>
<dbReference type="SMART" id="SM00065">
    <property type="entry name" value="GAF"/>
    <property type="match status" value="1"/>
</dbReference>
<organism evidence="2 3">
    <name type="scientific">Paraflavitalea soli</name>
    <dbReference type="NCBI Taxonomy" id="2315862"/>
    <lineage>
        <taxon>Bacteria</taxon>
        <taxon>Pseudomonadati</taxon>
        <taxon>Bacteroidota</taxon>
        <taxon>Chitinophagia</taxon>
        <taxon>Chitinophagales</taxon>
        <taxon>Chitinophagaceae</taxon>
        <taxon>Paraflavitalea</taxon>
    </lineage>
</organism>
<dbReference type="EMBL" id="CP032157">
    <property type="protein sequence ID" value="AXY76523.1"/>
    <property type="molecule type" value="Genomic_DNA"/>
</dbReference>
<keyword evidence="3" id="KW-1185">Reference proteome</keyword>
<dbReference type="OrthoDB" id="607947at2"/>
<dbReference type="InterPro" id="IPR050640">
    <property type="entry name" value="Bact_2-comp_sensor_kinase"/>
</dbReference>
<dbReference type="KEGG" id="pseg:D3H65_22095"/>
<dbReference type="PANTHER" id="PTHR34220:SF7">
    <property type="entry name" value="SENSOR HISTIDINE KINASE YPDA"/>
    <property type="match status" value="1"/>
</dbReference>
<dbReference type="InterPro" id="IPR029016">
    <property type="entry name" value="GAF-like_dom_sf"/>
</dbReference>
<dbReference type="Gene3D" id="3.30.565.10">
    <property type="entry name" value="Histidine kinase-like ATPase, C-terminal domain"/>
    <property type="match status" value="1"/>
</dbReference>
<evidence type="ECO:0000313" key="3">
    <source>
        <dbReference type="Proteomes" id="UP000263900"/>
    </source>
</evidence>
<feature type="domain" description="GAF" evidence="1">
    <location>
        <begin position="42"/>
        <end position="189"/>
    </location>
</feature>
<protein>
    <submittedName>
        <fullName evidence="2">GAF domain-containing protein</fullName>
    </submittedName>
</protein>
<dbReference type="Pfam" id="PF06580">
    <property type="entry name" value="His_kinase"/>
    <property type="match status" value="1"/>
</dbReference>
<dbReference type="Proteomes" id="UP000263900">
    <property type="component" value="Chromosome"/>
</dbReference>
<reference evidence="2 3" key="1">
    <citation type="submission" date="2018-09" db="EMBL/GenBank/DDBJ databases">
        <title>Genome sequencing of strain 6GH32-13.</title>
        <authorList>
            <person name="Weon H.-Y."/>
            <person name="Heo J."/>
            <person name="Kwon S.-W."/>
        </authorList>
    </citation>
    <scope>NUCLEOTIDE SEQUENCE [LARGE SCALE GENOMIC DNA]</scope>
    <source>
        <strain evidence="2 3">5GH32-13</strain>
    </source>
</reference>
<evidence type="ECO:0000313" key="2">
    <source>
        <dbReference type="EMBL" id="AXY76523.1"/>
    </source>
</evidence>
<dbReference type="SUPFAM" id="SSF55781">
    <property type="entry name" value="GAF domain-like"/>
    <property type="match status" value="1"/>
</dbReference>
<proteinExistence type="predicted"/>
<dbReference type="PANTHER" id="PTHR34220">
    <property type="entry name" value="SENSOR HISTIDINE KINASE YPDA"/>
    <property type="match status" value="1"/>
</dbReference>
<dbReference type="InterPro" id="IPR010559">
    <property type="entry name" value="Sig_transdc_His_kin_internal"/>
</dbReference>
<name>A0A3B7MT15_9BACT</name>
<dbReference type="GO" id="GO:0016020">
    <property type="term" value="C:membrane"/>
    <property type="evidence" value="ECO:0007669"/>
    <property type="project" value="InterPro"/>
</dbReference>
<dbReference type="Pfam" id="PF13185">
    <property type="entry name" value="GAF_2"/>
    <property type="match status" value="1"/>
</dbReference>
<dbReference type="InterPro" id="IPR003018">
    <property type="entry name" value="GAF"/>
</dbReference>
<sequence>MLAIIVVMVWLLLKQRKSNQSDDLEIERTINYFATSLFGKNTIDEILWDVTKNCISHLNFEDCVIYLVDEENKVLVQKAAYGPKNPKDYEIYEPIEIPLGKGIVGSVAVSGIPEIISDTTTDPRYIVDDDMRHSEITVPIIYQGKVLGIIDAEHHEKGFFQSKHLFILNTIASLCANKIIRSQVEVAYQAAAIRLHENNRKIAENRLAVLRLQMNPHFVFNSLNSIGNFILKNEPLKASGYLTKFSKLIRLIFDSAQSEWVPLDQEIKSLELYIELEQLRFNNKFDVIINVSEEINRGSVMVPPLLLQPFVENAIWHGLMPKEGERGELFLHYWLQQDKLCMSIEDNGIGRAASMKSRTGRIATLQKQGIKLTDERIHIINEIYHTKIQAVIKDLIDEKGDAAGTRVIVSLDMKNP</sequence>
<gene>
    <name evidence="2" type="ORF">D3H65_22095</name>
</gene>
<dbReference type="AlphaFoldDB" id="A0A3B7MT15"/>
<accession>A0A3B7MT15</accession>
<dbReference type="Gene3D" id="3.30.450.40">
    <property type="match status" value="1"/>
</dbReference>
<evidence type="ECO:0000259" key="1">
    <source>
        <dbReference type="SMART" id="SM00065"/>
    </source>
</evidence>
<dbReference type="GO" id="GO:0000155">
    <property type="term" value="F:phosphorelay sensor kinase activity"/>
    <property type="evidence" value="ECO:0007669"/>
    <property type="project" value="InterPro"/>
</dbReference>